<accession>A0AB39CEE1</accession>
<proteinExistence type="predicted"/>
<dbReference type="EMBL" id="PQ015379">
    <property type="protein sequence ID" value="XDJ15228.1"/>
    <property type="molecule type" value="Genomic_DNA"/>
</dbReference>
<protein>
    <recommendedName>
        <fullName evidence="2">DUF5655 domain-containing protein</fullName>
    </recommendedName>
</protein>
<organism evidence="1">
    <name type="scientific">Pseudomonas phage HRDY3</name>
    <dbReference type="NCBI Taxonomy" id="3236930"/>
    <lineage>
        <taxon>Viruses</taxon>
    </lineage>
</organism>
<sequence>MNTVTLVQSMLARDYSYDVKIVEHHEKVGMPPRLSLMVYGEHNGLAVLTLERSEAWGISDVKTNNPYRNVNWPLASKTTPDESGAVDLVKAIMESISTYDQKRAK</sequence>
<reference evidence="1" key="1">
    <citation type="submission" date="2024-07" db="EMBL/GenBank/DDBJ databases">
        <authorList>
            <person name="Bringhurst R.M."/>
            <person name="Homer T.E."/>
        </authorList>
    </citation>
    <scope>NUCLEOTIDE SEQUENCE</scope>
</reference>
<name>A0AB39CEE1_9VIRU</name>
<evidence type="ECO:0008006" key="2">
    <source>
        <dbReference type="Google" id="ProtNLM"/>
    </source>
</evidence>
<evidence type="ECO:0000313" key="1">
    <source>
        <dbReference type="EMBL" id="XDJ15228.1"/>
    </source>
</evidence>